<dbReference type="GO" id="GO:0007095">
    <property type="term" value="P:mitotic G2 DNA damage checkpoint signaling"/>
    <property type="evidence" value="ECO:0007669"/>
    <property type="project" value="TreeGrafter"/>
</dbReference>
<dbReference type="AlphaFoldDB" id="A0AAD2Q4N8"/>
<dbReference type="Pfam" id="PF12738">
    <property type="entry name" value="PTCB-BRCT"/>
    <property type="match status" value="3"/>
</dbReference>
<keyword evidence="4" id="KW-1185">Reference proteome</keyword>
<evidence type="ECO:0000259" key="2">
    <source>
        <dbReference type="PROSITE" id="PS50172"/>
    </source>
</evidence>
<reference evidence="3" key="1">
    <citation type="submission" date="2023-11" db="EMBL/GenBank/DDBJ databases">
        <authorList>
            <person name="De Vega J J."/>
            <person name="De Vega J J."/>
        </authorList>
    </citation>
    <scope>NUCLEOTIDE SEQUENCE</scope>
</reference>
<dbReference type="GO" id="GO:0033314">
    <property type="term" value="P:mitotic DNA replication checkpoint signaling"/>
    <property type="evidence" value="ECO:0007669"/>
    <property type="project" value="TreeGrafter"/>
</dbReference>
<feature type="domain" description="BRCT" evidence="2">
    <location>
        <begin position="96"/>
        <end position="196"/>
    </location>
</feature>
<evidence type="ECO:0000256" key="1">
    <source>
        <dbReference type="ARBA" id="ARBA00022737"/>
    </source>
</evidence>
<name>A0AAD2Q4N8_9AGAR</name>
<dbReference type="InterPro" id="IPR001357">
    <property type="entry name" value="BRCT_dom"/>
</dbReference>
<dbReference type="EMBL" id="CAVNYO010000405">
    <property type="protein sequence ID" value="CAK5275873.1"/>
    <property type="molecule type" value="Genomic_DNA"/>
</dbReference>
<dbReference type="InterPro" id="IPR059215">
    <property type="entry name" value="BRCT2_TopBP1-like"/>
</dbReference>
<feature type="domain" description="BRCT" evidence="2">
    <location>
        <begin position="457"/>
        <end position="522"/>
    </location>
</feature>
<dbReference type="PROSITE" id="PS50172">
    <property type="entry name" value="BRCT"/>
    <property type="match status" value="4"/>
</dbReference>
<protein>
    <recommendedName>
        <fullName evidence="2">BRCT domain-containing protein</fullName>
    </recommendedName>
</protein>
<accession>A0AAD2Q4N8</accession>
<sequence>MLSGSCPRPFRHVVVCATGVADKTSLFKLALELGASSVSAFTDRVTHLVAEAPGGPKYQCALERKIPILQPSWILESHRIWQHGDDVDLDESVAIHRLPIFSGVTLCISGITDLVRRTKISKLINQHGGTYVKNLERPVCVTHLLCSGEDETEKMRYAEKFNERGEAKPPIQLVWEEWFWDCVEFGGRFDETRYQARLPRPERRVTTVISEVNVEPTPVELSSAYDEEGEEDEIVQVQRLPAVTLQVWGSLLKKRGYEVAGSGLMLSPGKARELVLKRRREQAKEAEETLAGEGRVYCLVSDERIPWWFPELDQFLPRVSLQVPVGYRLLAVEGSKNNVPGVFSGLTILLRGETDTNKVQEAVHQAGGTLVHDSETADFIVVRLVSGSALYRAETSERLQERYRTDCWLEHCLFKEALCDVDSNPCFAPLDIETPVPDADKIVFSFSGLDAAETCWIQRLVKALGVTLANVFSRQSTHLLCPSAAGSKFQYAMQWKIPVVDMGWLFEMRRTGVVPSVQAYLVDDQQTVKEKKSEIQEITKSCDSQEEGVLPPQSRSVSFEEVGLGPALSFGKARVYTGGVIQEWFKSITRETNDKHCRSPCWSAILVSECSRAFIGLALTTSKRCKRISA</sequence>
<dbReference type="GO" id="GO:0006270">
    <property type="term" value="P:DNA replication initiation"/>
    <property type="evidence" value="ECO:0007669"/>
    <property type="project" value="TreeGrafter"/>
</dbReference>
<dbReference type="SMART" id="SM00292">
    <property type="entry name" value="BRCT"/>
    <property type="match status" value="3"/>
</dbReference>
<dbReference type="CDD" id="cd17731">
    <property type="entry name" value="BRCT_TopBP1_rpt2_like"/>
    <property type="match status" value="1"/>
</dbReference>
<gene>
    <name evidence="3" type="ORF">MYCIT1_LOCUS23942</name>
</gene>
<keyword evidence="1" id="KW-0677">Repeat</keyword>
<feature type="domain" description="BRCT" evidence="2">
    <location>
        <begin position="5"/>
        <end position="77"/>
    </location>
</feature>
<dbReference type="InterPro" id="IPR036420">
    <property type="entry name" value="BRCT_dom_sf"/>
</dbReference>
<proteinExistence type="predicted"/>
<dbReference type="PANTHER" id="PTHR13561">
    <property type="entry name" value="DNA REPLICATION REGULATOR DPB11-RELATED"/>
    <property type="match status" value="1"/>
</dbReference>
<dbReference type="CDD" id="cd00027">
    <property type="entry name" value="BRCT"/>
    <property type="match status" value="2"/>
</dbReference>
<organism evidence="3 4">
    <name type="scientific">Mycena citricolor</name>
    <dbReference type="NCBI Taxonomy" id="2018698"/>
    <lineage>
        <taxon>Eukaryota</taxon>
        <taxon>Fungi</taxon>
        <taxon>Dikarya</taxon>
        <taxon>Basidiomycota</taxon>
        <taxon>Agaricomycotina</taxon>
        <taxon>Agaricomycetes</taxon>
        <taxon>Agaricomycetidae</taxon>
        <taxon>Agaricales</taxon>
        <taxon>Marasmiineae</taxon>
        <taxon>Mycenaceae</taxon>
        <taxon>Mycena</taxon>
    </lineage>
</organism>
<dbReference type="Gene3D" id="3.40.50.10190">
    <property type="entry name" value="BRCT domain"/>
    <property type="match status" value="4"/>
</dbReference>
<dbReference type="SUPFAM" id="SSF52113">
    <property type="entry name" value="BRCT domain"/>
    <property type="match status" value="3"/>
</dbReference>
<evidence type="ECO:0000313" key="3">
    <source>
        <dbReference type="EMBL" id="CAK5275873.1"/>
    </source>
</evidence>
<evidence type="ECO:0000313" key="4">
    <source>
        <dbReference type="Proteomes" id="UP001295794"/>
    </source>
</evidence>
<dbReference type="PANTHER" id="PTHR13561:SF20">
    <property type="entry name" value="DNA TOPOISOMERASE 2-BINDING PROTEIN 1"/>
    <property type="match status" value="1"/>
</dbReference>
<feature type="domain" description="BRCT" evidence="2">
    <location>
        <begin position="338"/>
        <end position="413"/>
    </location>
</feature>
<comment type="caution">
    <text evidence="3">The sequence shown here is derived from an EMBL/GenBank/DDBJ whole genome shotgun (WGS) entry which is preliminary data.</text>
</comment>
<dbReference type="Proteomes" id="UP001295794">
    <property type="component" value="Unassembled WGS sequence"/>
</dbReference>